<dbReference type="RefSeq" id="WP_111468503.1">
    <property type="nucleotide sequence ID" value="NZ_QLIX01000002.1"/>
</dbReference>
<evidence type="ECO:0008006" key="3">
    <source>
        <dbReference type="Google" id="ProtNLM"/>
    </source>
</evidence>
<reference evidence="2" key="1">
    <citation type="submission" date="2018-06" db="EMBL/GenBank/DDBJ databases">
        <authorList>
            <person name="Khan S.A."/>
        </authorList>
    </citation>
    <scope>NUCLEOTIDE SEQUENCE [LARGE SCALE GENOMIC DNA]</scope>
    <source>
        <strain evidence="2">DB-1506</strain>
    </source>
</reference>
<keyword evidence="2" id="KW-1185">Reference proteome</keyword>
<protein>
    <recommendedName>
        <fullName evidence="3">N-acetyltransferase domain-containing protein</fullName>
    </recommendedName>
</protein>
<evidence type="ECO:0000313" key="2">
    <source>
        <dbReference type="Proteomes" id="UP000249065"/>
    </source>
</evidence>
<dbReference type="SUPFAM" id="SSF55729">
    <property type="entry name" value="Acyl-CoA N-acyltransferases (Nat)"/>
    <property type="match status" value="1"/>
</dbReference>
<sequence>MADPCLPDAAAPRRPRRGPPPRLYVIARDLPVPWMQLRRLEAADRAALAAHLRRVAAAEPWQPPLCDAEGLAAACAAIDFSRLLVLGAVTGRAILAAAYAAPGHRGWWTAVSEDPRQRERGLGAMLLAQLNAEPVMAAPRGPERALLRRLRALSSFAESASRLAATG</sequence>
<accession>A0A327MCF2</accession>
<name>A0A327MCF2_9PROT</name>
<proteinExistence type="predicted"/>
<comment type="caution">
    <text evidence="1">The sequence shown here is derived from an EMBL/GenBank/DDBJ whole genome shotgun (WGS) entry which is preliminary data.</text>
</comment>
<dbReference type="OrthoDB" id="10005718at2"/>
<dbReference type="Proteomes" id="UP000249065">
    <property type="component" value="Unassembled WGS sequence"/>
</dbReference>
<dbReference type="Gene3D" id="3.40.630.30">
    <property type="match status" value="1"/>
</dbReference>
<evidence type="ECO:0000313" key="1">
    <source>
        <dbReference type="EMBL" id="RAI60317.1"/>
    </source>
</evidence>
<dbReference type="AlphaFoldDB" id="A0A327MCF2"/>
<dbReference type="InterPro" id="IPR016181">
    <property type="entry name" value="Acyl_CoA_acyltransferase"/>
</dbReference>
<gene>
    <name evidence="1" type="ORF">DOO78_04405</name>
</gene>
<organism evidence="1 2">
    <name type="scientific">Roseicella frigidaeris</name>
    <dbReference type="NCBI Taxonomy" id="2230885"/>
    <lineage>
        <taxon>Bacteria</taxon>
        <taxon>Pseudomonadati</taxon>
        <taxon>Pseudomonadota</taxon>
        <taxon>Alphaproteobacteria</taxon>
        <taxon>Acetobacterales</taxon>
        <taxon>Roseomonadaceae</taxon>
        <taxon>Roseicella</taxon>
    </lineage>
</organism>
<dbReference type="EMBL" id="QLIX01000002">
    <property type="protein sequence ID" value="RAI60317.1"/>
    <property type="molecule type" value="Genomic_DNA"/>
</dbReference>